<dbReference type="AlphaFoldDB" id="A0A523ZGV0"/>
<evidence type="ECO:0000256" key="2">
    <source>
        <dbReference type="ARBA" id="ARBA00022448"/>
    </source>
</evidence>
<keyword evidence="7" id="KW-0998">Cell outer membrane</keyword>
<gene>
    <name evidence="9" type="ORF">E3I16_01520</name>
</gene>
<proteinExistence type="predicted"/>
<dbReference type="Gene3D" id="2.40.170.20">
    <property type="entry name" value="TonB-dependent receptor, beta-barrel domain"/>
    <property type="match status" value="1"/>
</dbReference>
<evidence type="ECO:0000313" key="10">
    <source>
        <dbReference type="Proteomes" id="UP000316674"/>
    </source>
</evidence>
<evidence type="ECO:0000256" key="1">
    <source>
        <dbReference type="ARBA" id="ARBA00004571"/>
    </source>
</evidence>
<organism evidence="9 10">
    <name type="scientific">Aerophobetes bacterium</name>
    <dbReference type="NCBI Taxonomy" id="2030807"/>
    <lineage>
        <taxon>Bacteria</taxon>
        <taxon>Candidatus Aerophobota</taxon>
    </lineage>
</organism>
<evidence type="ECO:0000256" key="3">
    <source>
        <dbReference type="ARBA" id="ARBA00022452"/>
    </source>
</evidence>
<evidence type="ECO:0008006" key="11">
    <source>
        <dbReference type="Google" id="ProtNLM"/>
    </source>
</evidence>
<keyword evidence="2" id="KW-0813">Transport</keyword>
<dbReference type="InterPro" id="IPR039426">
    <property type="entry name" value="TonB-dep_rcpt-like"/>
</dbReference>
<evidence type="ECO:0000256" key="8">
    <source>
        <dbReference type="SAM" id="SignalP"/>
    </source>
</evidence>
<dbReference type="GO" id="GO:0015344">
    <property type="term" value="F:siderophore uptake transmembrane transporter activity"/>
    <property type="evidence" value="ECO:0007669"/>
    <property type="project" value="TreeGrafter"/>
</dbReference>
<dbReference type="EMBL" id="SOHY01000093">
    <property type="protein sequence ID" value="TEU02992.1"/>
    <property type="molecule type" value="Genomic_DNA"/>
</dbReference>
<dbReference type="SUPFAM" id="SSF56935">
    <property type="entry name" value="Porins"/>
    <property type="match status" value="1"/>
</dbReference>
<keyword evidence="4" id="KW-0812">Transmembrane</keyword>
<evidence type="ECO:0000256" key="6">
    <source>
        <dbReference type="ARBA" id="ARBA00023136"/>
    </source>
</evidence>
<evidence type="ECO:0000313" key="9">
    <source>
        <dbReference type="EMBL" id="TEU02992.1"/>
    </source>
</evidence>
<dbReference type="PANTHER" id="PTHR30069:SF29">
    <property type="entry name" value="HEMOGLOBIN AND HEMOGLOBIN-HAPTOGLOBIN-BINDING PROTEIN 1-RELATED"/>
    <property type="match status" value="1"/>
</dbReference>
<accession>A0A523ZGV0</accession>
<comment type="caution">
    <text evidence="9">The sequence shown here is derived from an EMBL/GenBank/DDBJ whole genome shotgun (WGS) entry which is preliminary data.</text>
</comment>
<comment type="subcellular location">
    <subcellularLocation>
        <location evidence="1">Cell outer membrane</location>
        <topology evidence="1">Multi-pass membrane protein</topology>
    </subcellularLocation>
</comment>
<sequence>MVKRMVFVLVALFILSLSNLVGAEEPAKEKPLPTELPIVVVKGTDRSYLEVMRTRTLSFMPIRGEKSMIDYFLQVTLGKKTYSHFLSFPGLERRVEERVKERLPSAEGFIEGFMEERREISPIVLLEPRLSRLSVSYTPARYITTRVKALSLMTIRGEKSLTEAFVQFPPRERAYRPLSKEESPLPYLYISASLAADDNFNYRLDYGRKKDKMIHFLSLGRYSAPQWITYEKDGSALGKDEDWLNTRFIWDFGQNKNALLSINGYQKKMDLPEEKERKKDKVGLAGELTFKLQGDNIFKITGWAQSTEVEEDGVSYQDFNPGAQLELEIPQVPLNVGIRAENSSYADKSQFHLWIKDEAIVFKIIKGLSLGLEVGIKKIEGVASEVLPHIKLTEQFNPKLRLQVEAEREFYLPEFDDLYLSRDYIDVNEELDKMVKLWNYEAQLKYELSSVADLSLGGFYNRGEDIIWNWDSANSLARPEIRNMSSWGAKLDLLLHVGETLEQGISYTYQKAENLDDPGKVIPHYPQNMFDIWLIWNTGGWKINMGAEFIDRRYYEEDIDDEIPDGWKHRFEISRMIGENLEFFIEVLLNNNYYLWKDYKPSAQKLYFGLRGKLY</sequence>
<protein>
    <recommendedName>
        <fullName evidence="11">TonB-dependent receptor</fullName>
    </recommendedName>
</protein>
<dbReference type="Proteomes" id="UP000316674">
    <property type="component" value="Unassembled WGS sequence"/>
</dbReference>
<keyword evidence="3" id="KW-1134">Transmembrane beta strand</keyword>
<name>A0A523ZGV0_UNCAE</name>
<dbReference type="GO" id="GO:0044718">
    <property type="term" value="P:siderophore transmembrane transport"/>
    <property type="evidence" value="ECO:0007669"/>
    <property type="project" value="TreeGrafter"/>
</dbReference>
<feature type="chain" id="PRO_5022199658" description="TonB-dependent receptor" evidence="8">
    <location>
        <begin position="24"/>
        <end position="615"/>
    </location>
</feature>
<reference evidence="9 10" key="1">
    <citation type="submission" date="2019-03" db="EMBL/GenBank/DDBJ databases">
        <title>Metabolic potential of uncultured bacteria and archaea associated with petroleum seepage in deep-sea sediments.</title>
        <authorList>
            <person name="Dong X."/>
            <person name="Hubert C."/>
        </authorList>
    </citation>
    <scope>NUCLEOTIDE SEQUENCE [LARGE SCALE GENOMIC DNA]</scope>
    <source>
        <strain evidence="9">E26_bin6</strain>
    </source>
</reference>
<evidence type="ECO:0000256" key="7">
    <source>
        <dbReference type="ARBA" id="ARBA00023237"/>
    </source>
</evidence>
<dbReference type="GO" id="GO:0009279">
    <property type="term" value="C:cell outer membrane"/>
    <property type="evidence" value="ECO:0007669"/>
    <property type="project" value="UniProtKB-SubCell"/>
</dbReference>
<dbReference type="InterPro" id="IPR036942">
    <property type="entry name" value="Beta-barrel_TonB_sf"/>
</dbReference>
<keyword evidence="6" id="KW-0472">Membrane</keyword>
<feature type="signal peptide" evidence="8">
    <location>
        <begin position="1"/>
        <end position="23"/>
    </location>
</feature>
<keyword evidence="5 8" id="KW-0732">Signal</keyword>
<dbReference type="PANTHER" id="PTHR30069">
    <property type="entry name" value="TONB-DEPENDENT OUTER MEMBRANE RECEPTOR"/>
    <property type="match status" value="1"/>
</dbReference>
<evidence type="ECO:0000256" key="4">
    <source>
        <dbReference type="ARBA" id="ARBA00022692"/>
    </source>
</evidence>
<evidence type="ECO:0000256" key="5">
    <source>
        <dbReference type="ARBA" id="ARBA00022729"/>
    </source>
</evidence>